<evidence type="ECO:0000256" key="1">
    <source>
        <dbReference type="ARBA" id="ARBA00004141"/>
    </source>
</evidence>
<keyword evidence="5 7" id="KW-1133">Transmembrane helix</keyword>
<evidence type="ECO:0000256" key="5">
    <source>
        <dbReference type="ARBA" id="ARBA00022989"/>
    </source>
</evidence>
<dbReference type="AlphaFoldDB" id="A0A549TAT7"/>
<evidence type="ECO:0000256" key="2">
    <source>
        <dbReference type="ARBA" id="ARBA00022448"/>
    </source>
</evidence>
<feature type="transmembrane region" description="Helical" evidence="7">
    <location>
        <begin position="28"/>
        <end position="50"/>
    </location>
</feature>
<feature type="domain" description="RCK C-terminal" evidence="8">
    <location>
        <begin position="297"/>
        <end position="381"/>
    </location>
</feature>
<dbReference type="GO" id="GO:0008324">
    <property type="term" value="F:monoatomic cation transmembrane transporter activity"/>
    <property type="evidence" value="ECO:0007669"/>
    <property type="project" value="InterPro"/>
</dbReference>
<gene>
    <name evidence="9" type="ORF">FNA46_10665</name>
</gene>
<dbReference type="SUPFAM" id="SSF116726">
    <property type="entry name" value="TrkA C-terminal domain-like"/>
    <property type="match status" value="2"/>
</dbReference>
<feature type="transmembrane region" description="Helical" evidence="7">
    <location>
        <begin position="96"/>
        <end position="122"/>
    </location>
</feature>
<comment type="caution">
    <text evidence="9">The sequence shown here is derived from an EMBL/GenBank/DDBJ whole genome shotgun (WGS) entry which is preliminary data.</text>
</comment>
<dbReference type="EMBL" id="VJMG01000025">
    <property type="protein sequence ID" value="TRL39002.1"/>
    <property type="molecule type" value="Genomic_DNA"/>
</dbReference>
<evidence type="ECO:0000256" key="3">
    <source>
        <dbReference type="ARBA" id="ARBA00022692"/>
    </source>
</evidence>
<keyword evidence="6 7" id="KW-0472">Membrane</keyword>
<keyword evidence="10" id="KW-1185">Reference proteome</keyword>
<dbReference type="Gene3D" id="3.30.70.1450">
    <property type="entry name" value="Regulator of K+ conductance, C-terminal domain"/>
    <property type="match status" value="1"/>
</dbReference>
<evidence type="ECO:0000256" key="6">
    <source>
        <dbReference type="ARBA" id="ARBA00023136"/>
    </source>
</evidence>
<feature type="transmembrane region" description="Helical" evidence="7">
    <location>
        <begin position="403"/>
        <end position="432"/>
    </location>
</feature>
<feature type="transmembrane region" description="Helical" evidence="7">
    <location>
        <begin position="567"/>
        <end position="589"/>
    </location>
</feature>
<dbReference type="PANTHER" id="PTHR43652">
    <property type="entry name" value="BASIC AMINO ACID ANTIPORTER YFCC-RELATED"/>
    <property type="match status" value="1"/>
</dbReference>
<dbReference type="InterPro" id="IPR051679">
    <property type="entry name" value="DASS-Related_Transporters"/>
</dbReference>
<evidence type="ECO:0000256" key="4">
    <source>
        <dbReference type="ARBA" id="ARBA00022737"/>
    </source>
</evidence>
<reference evidence="9 10" key="1">
    <citation type="submission" date="2019-07" db="EMBL/GenBank/DDBJ databases">
        <title>Ln-dependent methylotrophs.</title>
        <authorList>
            <person name="Tani A."/>
        </authorList>
    </citation>
    <scope>NUCLEOTIDE SEQUENCE [LARGE SCALE GENOMIC DNA]</scope>
    <source>
        <strain evidence="9 10">SM12</strain>
    </source>
</reference>
<evidence type="ECO:0000259" key="8">
    <source>
        <dbReference type="PROSITE" id="PS51202"/>
    </source>
</evidence>
<comment type="subcellular location">
    <subcellularLocation>
        <location evidence="1">Membrane</location>
        <topology evidence="1">Multi-pass membrane protein</topology>
    </subcellularLocation>
</comment>
<dbReference type="GO" id="GO:0006813">
    <property type="term" value="P:potassium ion transport"/>
    <property type="evidence" value="ECO:0007669"/>
    <property type="project" value="InterPro"/>
</dbReference>
<evidence type="ECO:0000256" key="7">
    <source>
        <dbReference type="SAM" id="Phobius"/>
    </source>
</evidence>
<feature type="transmembrane region" description="Helical" evidence="7">
    <location>
        <begin position="528"/>
        <end position="547"/>
    </location>
</feature>
<name>A0A549TAT7_9HYPH</name>
<feature type="transmembrane region" description="Helical" evidence="7">
    <location>
        <begin position="6"/>
        <end position="21"/>
    </location>
</feature>
<dbReference type="InterPro" id="IPR036721">
    <property type="entry name" value="RCK_C_sf"/>
</dbReference>
<keyword evidence="4" id="KW-0677">Repeat</keyword>
<proteinExistence type="predicted"/>
<dbReference type="Proteomes" id="UP000316801">
    <property type="component" value="Unassembled WGS sequence"/>
</dbReference>
<dbReference type="InterPro" id="IPR006037">
    <property type="entry name" value="RCK_C"/>
</dbReference>
<dbReference type="PROSITE" id="PS51202">
    <property type="entry name" value="RCK_C"/>
    <property type="match status" value="2"/>
</dbReference>
<feature type="domain" description="RCK C-terminal" evidence="8">
    <location>
        <begin position="206"/>
        <end position="290"/>
    </location>
</feature>
<protein>
    <submittedName>
        <fullName evidence="9">SLC13 family permease</fullName>
    </submittedName>
</protein>
<evidence type="ECO:0000313" key="9">
    <source>
        <dbReference type="EMBL" id="TRL39002.1"/>
    </source>
</evidence>
<dbReference type="InterPro" id="IPR004680">
    <property type="entry name" value="Cit_transptr-like_dom"/>
</dbReference>
<accession>A0A549TAT7</accession>
<dbReference type="PANTHER" id="PTHR43652:SF2">
    <property type="entry name" value="BASIC AMINO ACID ANTIPORTER YFCC-RELATED"/>
    <property type="match status" value="1"/>
</dbReference>
<keyword evidence="2" id="KW-0813">Transport</keyword>
<feature type="transmembrane region" description="Helical" evidence="7">
    <location>
        <begin position="177"/>
        <end position="199"/>
    </location>
</feature>
<sequence>MTTQQILAFCVIAGMMAVFIWDRFRYDVVACCALVVAVALGVVPVDHAFSGFSDDIVIIVGSALVVSAGVARSGIVDTVIKRMFPHLTSMRAQLALLMISVALLSAFIKNIGALAIMMPVAFQFARRAGVSPSRYLMPMAFSALLGGLMTQIGTSPNIVVSRLRAEMTGTPFSMFDFTPVGGVLALVGLTFLLFFYWLVPERRKQTGSIEEAVEISNYASEATVTGQSAVMGKPLGELLKLGDGEVVATAVLRGPTRMSPFPDLILREDDSVVLEGRSAVLDRVISGGKLKLSGKALKDGSRAQQDLISIEAVISRHSVLAGLSAGELALSYTRGVNLLAVSRRGERLRERLRDLVLQEGDVIVLQGGRKTLPIVLQDLALLPLAQQEVLLGTQRQALIPIGILALAMLATALGYAPVAVAFFAAALGMAIFGAVPLNDLYKAVDGPILVMLGALIPVSDSLRTSGGSELIAHWLGEIAHNLPPYGALGLIMLAAMAVTPFLNNAATVLVMGPIAASFAATLNFRPEAFLMAVAIGAGSDFLTPVGHQCNTLVMGPGGYRFSDYPRLGLPLSILILVVSVPTLMVFWPVN</sequence>
<feature type="transmembrane region" description="Helical" evidence="7">
    <location>
        <begin position="490"/>
        <end position="516"/>
    </location>
</feature>
<dbReference type="GO" id="GO:0005886">
    <property type="term" value="C:plasma membrane"/>
    <property type="evidence" value="ECO:0007669"/>
    <property type="project" value="TreeGrafter"/>
</dbReference>
<keyword evidence="3 7" id="KW-0812">Transmembrane</keyword>
<evidence type="ECO:0000313" key="10">
    <source>
        <dbReference type="Proteomes" id="UP000316801"/>
    </source>
</evidence>
<dbReference type="RefSeq" id="WP_143125184.1">
    <property type="nucleotide sequence ID" value="NZ_VJMG01000025.1"/>
</dbReference>
<feature type="transmembrane region" description="Helical" evidence="7">
    <location>
        <begin position="56"/>
        <end position="75"/>
    </location>
</feature>
<organism evidence="9 10">
    <name type="scientific">Rhizobium straminoryzae</name>
    <dbReference type="NCBI Taxonomy" id="1387186"/>
    <lineage>
        <taxon>Bacteria</taxon>
        <taxon>Pseudomonadati</taxon>
        <taxon>Pseudomonadota</taxon>
        <taxon>Alphaproteobacteria</taxon>
        <taxon>Hyphomicrobiales</taxon>
        <taxon>Rhizobiaceae</taxon>
        <taxon>Rhizobium/Agrobacterium group</taxon>
        <taxon>Rhizobium</taxon>
    </lineage>
</organism>
<dbReference type="Pfam" id="PF03600">
    <property type="entry name" value="CitMHS"/>
    <property type="match status" value="1"/>
</dbReference>